<dbReference type="Proteomes" id="UP000065641">
    <property type="component" value="Chromosome"/>
</dbReference>
<evidence type="ECO:0000256" key="2">
    <source>
        <dbReference type="ARBA" id="ARBA00022475"/>
    </source>
</evidence>
<reference evidence="7 8" key="1">
    <citation type="submission" date="2015-11" db="EMBL/GenBank/DDBJ databases">
        <authorList>
            <person name="Zhang Y."/>
            <person name="Guo Z."/>
        </authorList>
    </citation>
    <scope>NUCLEOTIDE SEQUENCE [LARGE SCALE GENOMIC DNA]</scope>
    <source>
        <strain evidence="7 8">KCTC 32221</strain>
    </source>
</reference>
<evidence type="ECO:0000256" key="5">
    <source>
        <dbReference type="ARBA" id="ARBA00023136"/>
    </source>
</evidence>
<dbReference type="GO" id="GO:0005886">
    <property type="term" value="C:plasma membrane"/>
    <property type="evidence" value="ECO:0007669"/>
    <property type="project" value="UniProtKB-SubCell"/>
</dbReference>
<name>A0A0S2KH90_9GAMM</name>
<dbReference type="KEGG" id="pspi:PS2015_3053"/>
<keyword evidence="2" id="KW-1003">Cell membrane</keyword>
<dbReference type="RefSeq" id="WP_058023048.1">
    <property type="nucleotide sequence ID" value="NZ_CP013189.1"/>
</dbReference>
<evidence type="ECO:0000256" key="1">
    <source>
        <dbReference type="ARBA" id="ARBA00004651"/>
    </source>
</evidence>
<feature type="transmembrane region" description="Helical" evidence="6">
    <location>
        <begin position="39"/>
        <end position="58"/>
    </location>
</feature>
<dbReference type="STRING" id="1249552.PS2015_3053"/>
<dbReference type="InterPro" id="IPR005598">
    <property type="entry name" value="ATP_synth_I"/>
</dbReference>
<keyword evidence="8" id="KW-1185">Reference proteome</keyword>
<evidence type="ECO:0000256" key="3">
    <source>
        <dbReference type="ARBA" id="ARBA00022692"/>
    </source>
</evidence>
<sequence length="128" mass="13678">MSTIKAPPIYKTAAYQLCFLLLLTFAVVLLAGWVSAYSLLIGGLISLIPGTLFANRVFKYRGARAARQIAREVNRGEAIKLVLSAAGFAAAFIVVDPLNVVALFSGFVLVHLAGITVFVRLNRAPGKS</sequence>
<feature type="transmembrane region" description="Helical" evidence="6">
    <location>
        <begin position="101"/>
        <end position="121"/>
    </location>
</feature>
<dbReference type="Pfam" id="PF03899">
    <property type="entry name" value="ATP-synt_I"/>
    <property type="match status" value="1"/>
</dbReference>
<evidence type="ECO:0000313" key="7">
    <source>
        <dbReference type="EMBL" id="ALO47677.1"/>
    </source>
</evidence>
<dbReference type="OrthoDB" id="5702716at2"/>
<accession>A0A0S2KH90</accession>
<feature type="transmembrane region" description="Helical" evidence="6">
    <location>
        <begin position="12"/>
        <end position="33"/>
    </location>
</feature>
<dbReference type="EMBL" id="CP013189">
    <property type="protein sequence ID" value="ALO47677.1"/>
    <property type="molecule type" value="Genomic_DNA"/>
</dbReference>
<evidence type="ECO:0000313" key="8">
    <source>
        <dbReference type="Proteomes" id="UP000065641"/>
    </source>
</evidence>
<proteinExistence type="predicted"/>
<feature type="transmembrane region" description="Helical" evidence="6">
    <location>
        <begin position="78"/>
        <end position="95"/>
    </location>
</feature>
<keyword evidence="3 6" id="KW-0812">Transmembrane</keyword>
<gene>
    <name evidence="7" type="ORF">PS2015_3053</name>
</gene>
<organism evidence="7 8">
    <name type="scientific">Pseudohongiella spirulinae</name>
    <dbReference type="NCBI Taxonomy" id="1249552"/>
    <lineage>
        <taxon>Bacteria</taxon>
        <taxon>Pseudomonadati</taxon>
        <taxon>Pseudomonadota</taxon>
        <taxon>Gammaproteobacteria</taxon>
        <taxon>Pseudomonadales</taxon>
        <taxon>Pseudohongiellaceae</taxon>
        <taxon>Pseudohongiella</taxon>
    </lineage>
</organism>
<dbReference type="AlphaFoldDB" id="A0A0S2KH90"/>
<protein>
    <submittedName>
        <fullName evidence="7">ATP synthase I chain</fullName>
    </submittedName>
</protein>
<keyword evidence="4 6" id="KW-1133">Transmembrane helix</keyword>
<evidence type="ECO:0000256" key="6">
    <source>
        <dbReference type="SAM" id="Phobius"/>
    </source>
</evidence>
<keyword evidence="5 6" id="KW-0472">Membrane</keyword>
<comment type="subcellular location">
    <subcellularLocation>
        <location evidence="1">Cell membrane</location>
        <topology evidence="1">Multi-pass membrane protein</topology>
    </subcellularLocation>
</comment>
<evidence type="ECO:0000256" key="4">
    <source>
        <dbReference type="ARBA" id="ARBA00022989"/>
    </source>
</evidence>